<reference evidence="1" key="1">
    <citation type="submission" date="2014-11" db="EMBL/GenBank/DDBJ databases">
        <authorList>
            <person name="Amaro Gonzalez C."/>
        </authorList>
    </citation>
    <scope>NUCLEOTIDE SEQUENCE</scope>
</reference>
<evidence type="ECO:0000313" key="1">
    <source>
        <dbReference type="EMBL" id="JAI01210.1"/>
    </source>
</evidence>
<dbReference type="AlphaFoldDB" id="A0A0E9XEX7"/>
<accession>A0A0E9XEX7</accession>
<name>A0A0E9XEX7_ANGAN</name>
<protein>
    <submittedName>
        <fullName evidence="1">Uncharacterized protein</fullName>
    </submittedName>
</protein>
<reference evidence="1" key="2">
    <citation type="journal article" date="2015" name="Fish Shellfish Immunol.">
        <title>Early steps in the European eel (Anguilla anguilla)-Vibrio vulnificus interaction in the gills: Role of the RtxA13 toxin.</title>
        <authorList>
            <person name="Callol A."/>
            <person name="Pajuelo D."/>
            <person name="Ebbesson L."/>
            <person name="Teles M."/>
            <person name="MacKenzie S."/>
            <person name="Amaro C."/>
        </authorList>
    </citation>
    <scope>NUCLEOTIDE SEQUENCE</scope>
</reference>
<organism evidence="1">
    <name type="scientific">Anguilla anguilla</name>
    <name type="common">European freshwater eel</name>
    <name type="synonym">Muraena anguilla</name>
    <dbReference type="NCBI Taxonomy" id="7936"/>
    <lineage>
        <taxon>Eukaryota</taxon>
        <taxon>Metazoa</taxon>
        <taxon>Chordata</taxon>
        <taxon>Craniata</taxon>
        <taxon>Vertebrata</taxon>
        <taxon>Euteleostomi</taxon>
        <taxon>Actinopterygii</taxon>
        <taxon>Neopterygii</taxon>
        <taxon>Teleostei</taxon>
        <taxon>Anguilliformes</taxon>
        <taxon>Anguillidae</taxon>
        <taxon>Anguilla</taxon>
    </lineage>
</organism>
<sequence>MFITKYYHVLENMFGVPSYIKMYYAYYRMYFNGGALFFVSV</sequence>
<dbReference type="EMBL" id="GBXM01007368">
    <property type="protein sequence ID" value="JAI01210.1"/>
    <property type="molecule type" value="Transcribed_RNA"/>
</dbReference>
<proteinExistence type="predicted"/>